<dbReference type="Proteomes" id="UP000829398">
    <property type="component" value="Chromosome 3"/>
</dbReference>
<organism evidence="1 2">
    <name type="scientific">Citrus sinensis</name>
    <name type="common">Sweet orange</name>
    <name type="synonym">Citrus aurantium var. sinensis</name>
    <dbReference type="NCBI Taxonomy" id="2711"/>
    <lineage>
        <taxon>Eukaryota</taxon>
        <taxon>Viridiplantae</taxon>
        <taxon>Streptophyta</taxon>
        <taxon>Embryophyta</taxon>
        <taxon>Tracheophyta</taxon>
        <taxon>Spermatophyta</taxon>
        <taxon>Magnoliopsida</taxon>
        <taxon>eudicotyledons</taxon>
        <taxon>Gunneridae</taxon>
        <taxon>Pentapetalae</taxon>
        <taxon>rosids</taxon>
        <taxon>malvids</taxon>
        <taxon>Sapindales</taxon>
        <taxon>Rutaceae</taxon>
        <taxon>Aurantioideae</taxon>
        <taxon>Citrus</taxon>
    </lineage>
</organism>
<keyword evidence="2" id="KW-1185">Reference proteome</keyword>
<gene>
    <name evidence="1" type="ORF">KPL71_006988</name>
</gene>
<accession>A0ACB8LV60</accession>
<protein>
    <submittedName>
        <fullName evidence="1">Flavin-containing monooxygenase FMO GS-OX-like 4</fullName>
    </submittedName>
</protein>
<comment type="caution">
    <text evidence="1">The sequence shown here is derived from an EMBL/GenBank/DDBJ whole genome shotgun (WGS) entry which is preliminary data.</text>
</comment>
<sequence length="597" mass="67789">MDIELPCAANFIYNLKRTPTTHHFPMTKSLLPIQSRNVAVIGAGAAGLIAARELRREGHRVVVLEKNNRIGGTWVYTPRVESDPLGVDPNRAVIHTSLYSSLRTNLPREVMGFTDYPFTARDDGSGDPRRFPGHAEVLRYLEEFVSEFGIDEMVRFESEVVNVGLMENNKWKVKSKLRNVDGDCDEIYDAVVVCNGHYTEPRIAEIPELSLCAAVKMFTMFLISLAAFTFLGIDVWPGKQMHSHNYRVPEPFRNQVIILVGSSASAVDICRDLAGVAKEVHLVSRSVADGTYEKQPGFDNMWLHSMIESAHDNGAVVFRNGHTVHADVILHCTGYKYHFPFLETNGIVTMDDNRVGPLYKHVFPPVLAPWLSFVGLPWKVIPFPLCEYQSKWIAGVLSGQIVLPSQEEMMEDTKAFYSTLEASGTPKRYTHNMGDYQFDYDNWLAEQCGYLGVEGWRKQMYNAVSKNRLTRPETYRDEWDDHHLILQAQEDFIKYTSNRVTRNVLLSTRTDYANLANSIGSHFVQDTSARVVVELQPGLVLTALSGQIYIGEIMNFREYPFLARNDGTADPRRFRGHWEVLMQLKEFSREFGIEANS</sequence>
<dbReference type="EMBL" id="CM039172">
    <property type="protein sequence ID" value="KAH9777346.1"/>
    <property type="molecule type" value="Genomic_DNA"/>
</dbReference>
<reference evidence="2" key="1">
    <citation type="journal article" date="2023" name="Hortic. Res.">
        <title>A chromosome-level phased genome enabling allele-level studies in sweet orange: a case study on citrus Huanglongbing tolerance.</title>
        <authorList>
            <person name="Wu B."/>
            <person name="Yu Q."/>
            <person name="Deng Z."/>
            <person name="Duan Y."/>
            <person name="Luo F."/>
            <person name="Gmitter F. Jr."/>
        </authorList>
    </citation>
    <scope>NUCLEOTIDE SEQUENCE [LARGE SCALE GENOMIC DNA]</scope>
    <source>
        <strain evidence="2">cv. Valencia</strain>
    </source>
</reference>
<proteinExistence type="predicted"/>
<name>A0ACB8LV60_CITSI</name>
<evidence type="ECO:0000313" key="1">
    <source>
        <dbReference type="EMBL" id="KAH9777346.1"/>
    </source>
</evidence>
<evidence type="ECO:0000313" key="2">
    <source>
        <dbReference type="Proteomes" id="UP000829398"/>
    </source>
</evidence>